<protein>
    <submittedName>
        <fullName evidence="2">Uncharacterized protein</fullName>
    </submittedName>
</protein>
<dbReference type="AlphaFoldDB" id="A0AAD3DI21"/>
<gene>
    <name evidence="2" type="ORF">Agub_g1414</name>
</gene>
<evidence type="ECO:0000256" key="1">
    <source>
        <dbReference type="SAM" id="MobiDB-lite"/>
    </source>
</evidence>
<organism evidence="2 3">
    <name type="scientific">Astrephomene gubernaculifera</name>
    <dbReference type="NCBI Taxonomy" id="47775"/>
    <lineage>
        <taxon>Eukaryota</taxon>
        <taxon>Viridiplantae</taxon>
        <taxon>Chlorophyta</taxon>
        <taxon>core chlorophytes</taxon>
        <taxon>Chlorophyceae</taxon>
        <taxon>CS clade</taxon>
        <taxon>Chlamydomonadales</taxon>
        <taxon>Astrephomenaceae</taxon>
        <taxon>Astrephomene</taxon>
    </lineage>
</organism>
<proteinExistence type="predicted"/>
<comment type="caution">
    <text evidence="2">The sequence shown here is derived from an EMBL/GenBank/DDBJ whole genome shotgun (WGS) entry which is preliminary data.</text>
</comment>
<dbReference type="EMBL" id="BMAR01000001">
    <property type="protein sequence ID" value="GFR40797.1"/>
    <property type="molecule type" value="Genomic_DNA"/>
</dbReference>
<dbReference type="Proteomes" id="UP001054857">
    <property type="component" value="Unassembled WGS sequence"/>
</dbReference>
<keyword evidence="3" id="KW-1185">Reference proteome</keyword>
<evidence type="ECO:0000313" key="3">
    <source>
        <dbReference type="Proteomes" id="UP001054857"/>
    </source>
</evidence>
<sequence>MASNMAEDHRETLRLLEAKKGEYDLNAIIQSLDTIQEPLDAILRIRDTREKRQREEERRRNQVRALERQLAQRQEAAAQEAAAAAGAEDGADADHEAMIPTVVEEEEEPSRWEPLPALLPQQPLPPLDLSPLADLLGPLLPAFSSSSASQHLSTSPQAWALLQQLLSSQQLFLAAAGGGGWAGW</sequence>
<feature type="non-terminal residue" evidence="2">
    <location>
        <position position="1"/>
    </location>
</feature>
<evidence type="ECO:0000313" key="2">
    <source>
        <dbReference type="EMBL" id="GFR40797.1"/>
    </source>
</evidence>
<name>A0AAD3DI21_9CHLO</name>
<reference evidence="2 3" key="1">
    <citation type="journal article" date="2021" name="Sci. Rep.">
        <title>Genome sequencing of the multicellular alga Astrephomene provides insights into convergent evolution of germ-soma differentiation.</title>
        <authorList>
            <person name="Yamashita S."/>
            <person name="Yamamoto K."/>
            <person name="Matsuzaki R."/>
            <person name="Suzuki S."/>
            <person name="Yamaguchi H."/>
            <person name="Hirooka S."/>
            <person name="Minakuchi Y."/>
            <person name="Miyagishima S."/>
            <person name="Kawachi M."/>
            <person name="Toyoda A."/>
            <person name="Nozaki H."/>
        </authorList>
    </citation>
    <scope>NUCLEOTIDE SEQUENCE [LARGE SCALE GENOMIC DNA]</scope>
    <source>
        <strain evidence="2 3">NIES-4017</strain>
    </source>
</reference>
<feature type="compositionally biased region" description="Low complexity" evidence="1">
    <location>
        <begin position="68"/>
        <end position="88"/>
    </location>
</feature>
<accession>A0AAD3DI21</accession>
<feature type="region of interest" description="Disordered" evidence="1">
    <location>
        <begin position="68"/>
        <end position="97"/>
    </location>
</feature>